<dbReference type="InterPro" id="IPR008427">
    <property type="entry name" value="Extracellular_membr_CFEM_dom"/>
</dbReference>
<evidence type="ECO:0000256" key="5">
    <source>
        <dbReference type="ARBA" id="ARBA00022525"/>
    </source>
</evidence>
<keyword evidence="12 15" id="KW-1015">Disulfide bond</keyword>
<keyword evidence="19" id="KW-1185">Reference proteome</keyword>
<keyword evidence="6" id="KW-0349">Heme</keyword>
<feature type="domain" description="CFEM" evidence="17">
    <location>
        <begin position="59"/>
        <end position="171"/>
    </location>
</feature>
<dbReference type="EMBL" id="MU001631">
    <property type="protein sequence ID" value="KAF2487523.1"/>
    <property type="molecule type" value="Genomic_DNA"/>
</dbReference>
<name>A0A6A6Q7A8_9PEZI</name>
<dbReference type="Pfam" id="PF05730">
    <property type="entry name" value="CFEM"/>
    <property type="match status" value="1"/>
</dbReference>
<evidence type="ECO:0000256" key="2">
    <source>
        <dbReference type="ARBA" id="ARBA00004613"/>
    </source>
</evidence>
<keyword evidence="8" id="KW-0479">Metal-binding</keyword>
<keyword evidence="13" id="KW-0325">Glycoprotein</keyword>
<evidence type="ECO:0000256" key="6">
    <source>
        <dbReference type="ARBA" id="ARBA00022617"/>
    </source>
</evidence>
<keyword evidence="5" id="KW-0964">Secreted</keyword>
<evidence type="ECO:0000256" key="9">
    <source>
        <dbReference type="ARBA" id="ARBA00022729"/>
    </source>
</evidence>
<evidence type="ECO:0000256" key="1">
    <source>
        <dbReference type="ARBA" id="ARBA00004609"/>
    </source>
</evidence>
<keyword evidence="14" id="KW-0449">Lipoprotein</keyword>
<evidence type="ECO:0000256" key="13">
    <source>
        <dbReference type="ARBA" id="ARBA00023180"/>
    </source>
</evidence>
<sequence length="245" mass="25674">MVRMARLPLSAEPASQTNNISRLRIFVSVNRPPSRIAKSNHPKMYNNAKLLLLAALFLTVVPGPKTVARAAEVKPAGPRPIPLSLPQCGERILKTEMKEAGCKGHAGACLCKRPQLYPTFLSAVGETCGQDDQDDVEATVDAYCGFSAPIPIVSSTSAIASHSRTKSASSTHATSSQHSASSHHSIVHKSSRHTPSHKTTTATTTTTAAHSAKTPKSVGAASRIEGGLTAALFLGVVAVQGILVL</sequence>
<dbReference type="GO" id="GO:0046872">
    <property type="term" value="F:metal ion binding"/>
    <property type="evidence" value="ECO:0007669"/>
    <property type="project" value="UniProtKB-KW"/>
</dbReference>
<dbReference type="GO" id="GO:0005576">
    <property type="term" value="C:extracellular region"/>
    <property type="evidence" value="ECO:0007669"/>
    <property type="project" value="UniProtKB-SubCell"/>
</dbReference>
<dbReference type="InterPro" id="IPR051735">
    <property type="entry name" value="CFEM_domain"/>
</dbReference>
<dbReference type="GO" id="GO:0005886">
    <property type="term" value="C:plasma membrane"/>
    <property type="evidence" value="ECO:0007669"/>
    <property type="project" value="UniProtKB-SubCell"/>
</dbReference>
<keyword evidence="9" id="KW-0732">Signal</keyword>
<evidence type="ECO:0000256" key="4">
    <source>
        <dbReference type="ARBA" id="ARBA00022475"/>
    </source>
</evidence>
<dbReference type="AlphaFoldDB" id="A0A6A6Q7A8"/>
<feature type="region of interest" description="Disordered" evidence="16">
    <location>
        <begin position="163"/>
        <end position="216"/>
    </location>
</feature>
<keyword evidence="10" id="KW-0408">Iron</keyword>
<keyword evidence="11" id="KW-0472">Membrane</keyword>
<evidence type="ECO:0000256" key="12">
    <source>
        <dbReference type="ARBA" id="ARBA00023157"/>
    </source>
</evidence>
<proteinExistence type="inferred from homology"/>
<comment type="caution">
    <text evidence="15">Lacks conserved residue(s) required for the propagation of feature annotation.</text>
</comment>
<dbReference type="PROSITE" id="PS52012">
    <property type="entry name" value="CFEM"/>
    <property type="match status" value="1"/>
</dbReference>
<evidence type="ECO:0000313" key="19">
    <source>
        <dbReference type="Proteomes" id="UP000799767"/>
    </source>
</evidence>
<evidence type="ECO:0000256" key="14">
    <source>
        <dbReference type="ARBA" id="ARBA00023288"/>
    </source>
</evidence>
<feature type="disulfide bond" evidence="15">
    <location>
        <begin position="88"/>
        <end position="128"/>
    </location>
</feature>
<feature type="compositionally biased region" description="Low complexity" evidence="16">
    <location>
        <begin position="197"/>
        <end position="216"/>
    </location>
</feature>
<feature type="disulfide bond" evidence="15">
    <location>
        <begin position="111"/>
        <end position="144"/>
    </location>
</feature>
<feature type="disulfide bond" evidence="15">
    <location>
        <begin position="102"/>
        <end position="109"/>
    </location>
</feature>
<evidence type="ECO:0000259" key="17">
    <source>
        <dbReference type="PROSITE" id="PS52012"/>
    </source>
</evidence>
<evidence type="ECO:0000256" key="10">
    <source>
        <dbReference type="ARBA" id="ARBA00023004"/>
    </source>
</evidence>
<evidence type="ECO:0000313" key="18">
    <source>
        <dbReference type="EMBL" id="KAF2487523.1"/>
    </source>
</evidence>
<keyword evidence="4" id="KW-1003">Cell membrane</keyword>
<evidence type="ECO:0000256" key="16">
    <source>
        <dbReference type="SAM" id="MobiDB-lite"/>
    </source>
</evidence>
<dbReference type="GeneID" id="54470416"/>
<dbReference type="RefSeq" id="XP_033594092.1">
    <property type="nucleotide sequence ID" value="XM_033729414.1"/>
</dbReference>
<dbReference type="GO" id="GO:0098552">
    <property type="term" value="C:side of membrane"/>
    <property type="evidence" value="ECO:0007669"/>
    <property type="project" value="UniProtKB-KW"/>
</dbReference>
<evidence type="ECO:0000256" key="7">
    <source>
        <dbReference type="ARBA" id="ARBA00022622"/>
    </source>
</evidence>
<evidence type="ECO:0000256" key="11">
    <source>
        <dbReference type="ARBA" id="ARBA00023136"/>
    </source>
</evidence>
<feature type="compositionally biased region" description="Basic residues" evidence="16">
    <location>
        <begin position="185"/>
        <end position="196"/>
    </location>
</feature>
<protein>
    <recommendedName>
        <fullName evidence="17">CFEM domain-containing protein</fullName>
    </recommendedName>
</protein>
<accession>A0A6A6Q7A8</accession>
<feature type="compositionally biased region" description="Low complexity" evidence="16">
    <location>
        <begin position="163"/>
        <end position="184"/>
    </location>
</feature>
<reference evidence="18" key="1">
    <citation type="journal article" date="2020" name="Stud. Mycol.">
        <title>101 Dothideomycetes genomes: a test case for predicting lifestyles and emergence of pathogens.</title>
        <authorList>
            <person name="Haridas S."/>
            <person name="Albert R."/>
            <person name="Binder M."/>
            <person name="Bloem J."/>
            <person name="Labutti K."/>
            <person name="Salamov A."/>
            <person name="Andreopoulos B."/>
            <person name="Baker S."/>
            <person name="Barry K."/>
            <person name="Bills G."/>
            <person name="Bluhm B."/>
            <person name="Cannon C."/>
            <person name="Castanera R."/>
            <person name="Culley D."/>
            <person name="Daum C."/>
            <person name="Ezra D."/>
            <person name="Gonzalez J."/>
            <person name="Henrissat B."/>
            <person name="Kuo A."/>
            <person name="Liang C."/>
            <person name="Lipzen A."/>
            <person name="Lutzoni F."/>
            <person name="Magnuson J."/>
            <person name="Mondo S."/>
            <person name="Nolan M."/>
            <person name="Ohm R."/>
            <person name="Pangilinan J."/>
            <person name="Park H.-J."/>
            <person name="Ramirez L."/>
            <person name="Alfaro M."/>
            <person name="Sun H."/>
            <person name="Tritt A."/>
            <person name="Yoshinaga Y."/>
            <person name="Zwiers L.-H."/>
            <person name="Turgeon B."/>
            <person name="Goodwin S."/>
            <person name="Spatafora J."/>
            <person name="Crous P."/>
            <person name="Grigoriev I."/>
        </authorList>
    </citation>
    <scope>NUCLEOTIDE SEQUENCE</scope>
    <source>
        <strain evidence="18">CBS 113389</strain>
    </source>
</reference>
<comment type="subcellular location">
    <subcellularLocation>
        <location evidence="1">Cell membrane</location>
        <topology evidence="1">Lipid-anchor</topology>
        <topology evidence="1">GPI-anchor</topology>
    </subcellularLocation>
    <subcellularLocation>
        <location evidence="2">Secreted</location>
    </subcellularLocation>
</comment>
<evidence type="ECO:0000256" key="3">
    <source>
        <dbReference type="ARBA" id="ARBA00010031"/>
    </source>
</evidence>
<gene>
    <name evidence="18" type="ORF">BDY17DRAFT_13134</name>
</gene>
<evidence type="ECO:0000256" key="15">
    <source>
        <dbReference type="PROSITE-ProRule" id="PRU01356"/>
    </source>
</evidence>
<organism evidence="18 19">
    <name type="scientific">Neohortaea acidophila</name>
    <dbReference type="NCBI Taxonomy" id="245834"/>
    <lineage>
        <taxon>Eukaryota</taxon>
        <taxon>Fungi</taxon>
        <taxon>Dikarya</taxon>
        <taxon>Ascomycota</taxon>
        <taxon>Pezizomycotina</taxon>
        <taxon>Dothideomycetes</taxon>
        <taxon>Dothideomycetidae</taxon>
        <taxon>Mycosphaerellales</taxon>
        <taxon>Teratosphaeriaceae</taxon>
        <taxon>Neohortaea</taxon>
    </lineage>
</organism>
<keyword evidence="7" id="KW-0336">GPI-anchor</keyword>
<comment type="similarity">
    <text evidence="3">Belongs to the RBT5 family.</text>
</comment>
<dbReference type="Proteomes" id="UP000799767">
    <property type="component" value="Unassembled WGS sequence"/>
</dbReference>
<evidence type="ECO:0000256" key="8">
    <source>
        <dbReference type="ARBA" id="ARBA00022723"/>
    </source>
</evidence>
<dbReference type="PANTHER" id="PTHR37928:SF2">
    <property type="entry name" value="GPI ANCHORED CFEM DOMAIN PROTEIN (AFU_ORTHOLOGUE AFUA_6G10580)"/>
    <property type="match status" value="1"/>
</dbReference>
<dbReference type="PANTHER" id="PTHR37928">
    <property type="entry name" value="CFEM DOMAIN PROTEIN (AFU_ORTHOLOGUE AFUA_6G14090)"/>
    <property type="match status" value="1"/>
</dbReference>